<keyword evidence="5" id="KW-0812">Transmembrane</keyword>
<keyword evidence="10" id="KW-0998">Cell outer membrane</keyword>
<comment type="subunit">
    <text evidence="2">Homotrimer.</text>
</comment>
<name>A0A7W2I4Z1_9BURK</name>
<accession>A0A7W2I4Z1</accession>
<evidence type="ECO:0000256" key="9">
    <source>
        <dbReference type="ARBA" id="ARBA00023136"/>
    </source>
</evidence>
<dbReference type="RefSeq" id="WP_182212968.1">
    <property type="nucleotide sequence ID" value="NZ_JACEZS010000001.1"/>
</dbReference>
<proteinExistence type="predicted"/>
<comment type="subcellular location">
    <subcellularLocation>
        <location evidence="1">Cell outer membrane</location>
        <topology evidence="1">Multi-pass membrane protein</topology>
    </subcellularLocation>
</comment>
<organism evidence="13 14">
    <name type="scientific">Rugamonas fusca</name>
    <dbReference type="NCBI Taxonomy" id="2758568"/>
    <lineage>
        <taxon>Bacteria</taxon>
        <taxon>Pseudomonadati</taxon>
        <taxon>Pseudomonadota</taxon>
        <taxon>Betaproteobacteria</taxon>
        <taxon>Burkholderiales</taxon>
        <taxon>Oxalobacteraceae</taxon>
        <taxon>Telluria group</taxon>
        <taxon>Rugamonas</taxon>
    </lineage>
</organism>
<evidence type="ECO:0000256" key="2">
    <source>
        <dbReference type="ARBA" id="ARBA00011233"/>
    </source>
</evidence>
<evidence type="ECO:0000256" key="1">
    <source>
        <dbReference type="ARBA" id="ARBA00004571"/>
    </source>
</evidence>
<evidence type="ECO:0000256" key="4">
    <source>
        <dbReference type="ARBA" id="ARBA00022452"/>
    </source>
</evidence>
<dbReference type="AlphaFoldDB" id="A0A7W2I4Z1"/>
<sequence length="408" mass="43236">MQQRLKPMALAICLAAPLLGHAAEFNVGSNTVINLGGLFAVGAKSAEVTDTSRAVQRESRVDDNTSRVIISGNTDLGNGVKAIFRLESRFTADTRPSTPLVPGSTTNVGAGTGWADGDTWAGLAGDFGSVYFGKSTLYYADTMAIPNLGIKGAGESYRIWDGNGLSTFNMLSQVGTKGGVLTTLGITRSQNVVRWDSPTVKGFDGSLAYTKNASGDENHFGCAGCAVDYESGGTWYGRLRYNEGPVSASMSVFHTKVQGAVVTAPYLGPLDKTGYRAGVAYTFPSNVKVGLVYDNTNVRNGIPGATGDAKRGVFSIPVSYMWDKHAAYLTYTKAGSTSNLDNSGAKQLNLGYDYAFAKNTFIGVFFTQLKNDSNGSYSPFLSGSALGGSAPKTGEGFRQFSLDINYWF</sequence>
<dbReference type="Proteomes" id="UP000566711">
    <property type="component" value="Unassembled WGS sequence"/>
</dbReference>
<keyword evidence="4" id="KW-1134">Transmembrane beta strand</keyword>
<protein>
    <submittedName>
        <fullName evidence="13">Porin</fullName>
    </submittedName>
</protein>
<feature type="chain" id="PRO_5030617278" evidence="11">
    <location>
        <begin position="23"/>
        <end position="408"/>
    </location>
</feature>
<evidence type="ECO:0000256" key="3">
    <source>
        <dbReference type="ARBA" id="ARBA00022448"/>
    </source>
</evidence>
<dbReference type="PANTHER" id="PTHR34501">
    <property type="entry name" value="PROTEIN YDDL-RELATED"/>
    <property type="match status" value="1"/>
</dbReference>
<evidence type="ECO:0000256" key="10">
    <source>
        <dbReference type="ARBA" id="ARBA00023237"/>
    </source>
</evidence>
<dbReference type="CDD" id="cd00342">
    <property type="entry name" value="gram_neg_porins"/>
    <property type="match status" value="1"/>
</dbReference>
<dbReference type="InterPro" id="IPR023614">
    <property type="entry name" value="Porin_dom_sf"/>
</dbReference>
<keyword evidence="7" id="KW-0406">Ion transport</keyword>
<dbReference type="EMBL" id="JACEZS010000001">
    <property type="protein sequence ID" value="MBA5603783.1"/>
    <property type="molecule type" value="Genomic_DNA"/>
</dbReference>
<dbReference type="GO" id="GO:0046930">
    <property type="term" value="C:pore complex"/>
    <property type="evidence" value="ECO:0007669"/>
    <property type="project" value="UniProtKB-KW"/>
</dbReference>
<gene>
    <name evidence="13" type="ORF">H3H36_00205</name>
</gene>
<evidence type="ECO:0000256" key="8">
    <source>
        <dbReference type="ARBA" id="ARBA00023114"/>
    </source>
</evidence>
<evidence type="ECO:0000313" key="13">
    <source>
        <dbReference type="EMBL" id="MBA5603783.1"/>
    </source>
</evidence>
<evidence type="ECO:0000313" key="14">
    <source>
        <dbReference type="Proteomes" id="UP000566711"/>
    </source>
</evidence>
<dbReference type="PANTHER" id="PTHR34501:SF9">
    <property type="entry name" value="MAJOR OUTER MEMBRANE PROTEIN P.IA"/>
    <property type="match status" value="1"/>
</dbReference>
<keyword evidence="9" id="KW-0472">Membrane</keyword>
<keyword evidence="3" id="KW-0813">Transport</keyword>
<dbReference type="InterPro" id="IPR033900">
    <property type="entry name" value="Gram_neg_porin_domain"/>
</dbReference>
<evidence type="ECO:0000256" key="6">
    <source>
        <dbReference type="ARBA" id="ARBA00022729"/>
    </source>
</evidence>
<dbReference type="Gene3D" id="2.40.160.10">
    <property type="entry name" value="Porin"/>
    <property type="match status" value="1"/>
</dbReference>
<dbReference type="Pfam" id="PF13609">
    <property type="entry name" value="Porin_4"/>
    <property type="match status" value="1"/>
</dbReference>
<dbReference type="InterPro" id="IPR050298">
    <property type="entry name" value="Gram-neg_bact_OMP"/>
</dbReference>
<dbReference type="GO" id="GO:0006811">
    <property type="term" value="P:monoatomic ion transport"/>
    <property type="evidence" value="ECO:0007669"/>
    <property type="project" value="UniProtKB-KW"/>
</dbReference>
<dbReference type="GO" id="GO:0009279">
    <property type="term" value="C:cell outer membrane"/>
    <property type="evidence" value="ECO:0007669"/>
    <property type="project" value="UniProtKB-SubCell"/>
</dbReference>
<reference evidence="13 14" key="1">
    <citation type="submission" date="2020-07" db="EMBL/GenBank/DDBJ databases">
        <title>Novel species isolated from subtropical streams in China.</title>
        <authorList>
            <person name="Lu H."/>
        </authorList>
    </citation>
    <scope>NUCLEOTIDE SEQUENCE [LARGE SCALE GENOMIC DNA]</scope>
    <source>
        <strain evidence="13 14">FT3S</strain>
    </source>
</reference>
<evidence type="ECO:0000256" key="5">
    <source>
        <dbReference type="ARBA" id="ARBA00022692"/>
    </source>
</evidence>
<feature type="signal peptide" evidence="11">
    <location>
        <begin position="1"/>
        <end position="22"/>
    </location>
</feature>
<keyword evidence="6 11" id="KW-0732">Signal</keyword>
<dbReference type="SUPFAM" id="SSF56935">
    <property type="entry name" value="Porins"/>
    <property type="match status" value="1"/>
</dbReference>
<evidence type="ECO:0000256" key="11">
    <source>
        <dbReference type="SAM" id="SignalP"/>
    </source>
</evidence>
<evidence type="ECO:0000256" key="7">
    <source>
        <dbReference type="ARBA" id="ARBA00023065"/>
    </source>
</evidence>
<feature type="domain" description="Porin" evidence="12">
    <location>
        <begin position="9"/>
        <end position="373"/>
    </location>
</feature>
<comment type="caution">
    <text evidence="13">The sequence shown here is derived from an EMBL/GenBank/DDBJ whole genome shotgun (WGS) entry which is preliminary data.</text>
</comment>
<dbReference type="GO" id="GO:0015288">
    <property type="term" value="F:porin activity"/>
    <property type="evidence" value="ECO:0007669"/>
    <property type="project" value="UniProtKB-KW"/>
</dbReference>
<keyword evidence="14" id="KW-1185">Reference proteome</keyword>
<keyword evidence="8" id="KW-0626">Porin</keyword>
<evidence type="ECO:0000259" key="12">
    <source>
        <dbReference type="Pfam" id="PF13609"/>
    </source>
</evidence>